<evidence type="ECO:0000256" key="3">
    <source>
        <dbReference type="ARBA" id="ARBA00022729"/>
    </source>
</evidence>
<evidence type="ECO:0000256" key="2">
    <source>
        <dbReference type="ARBA" id="ARBA00005722"/>
    </source>
</evidence>
<evidence type="ECO:0000313" key="6">
    <source>
        <dbReference type="EMBL" id="MBB6466631.1"/>
    </source>
</evidence>
<dbReference type="InterPro" id="IPR010583">
    <property type="entry name" value="MipA"/>
</dbReference>
<comment type="similarity">
    <text evidence="2">Belongs to the MipA/OmpV family.</text>
</comment>
<comment type="subcellular location">
    <subcellularLocation>
        <location evidence="1">Cell outer membrane</location>
    </subcellularLocation>
</comment>
<dbReference type="EMBL" id="JACHGI010000003">
    <property type="protein sequence ID" value="MBB6466631.1"/>
    <property type="molecule type" value="Genomic_DNA"/>
</dbReference>
<comment type="caution">
    <text evidence="6">The sequence shown here is derived from an EMBL/GenBank/DDBJ whole genome shotgun (WGS) entry which is preliminary data.</text>
</comment>
<evidence type="ECO:0000256" key="5">
    <source>
        <dbReference type="ARBA" id="ARBA00023237"/>
    </source>
</evidence>
<dbReference type="Pfam" id="PF06629">
    <property type="entry name" value="MipA"/>
    <property type="match status" value="1"/>
</dbReference>
<protein>
    <submittedName>
        <fullName evidence="6">Outer membrane scaffolding protein for murein synthesis (MipA/OmpV family)</fullName>
    </submittedName>
</protein>
<dbReference type="GO" id="GO:0009279">
    <property type="term" value="C:cell outer membrane"/>
    <property type="evidence" value="ECO:0007669"/>
    <property type="project" value="UniProtKB-SubCell"/>
</dbReference>
<name>A0A8E1WFK4_9HYPH</name>
<evidence type="ECO:0000256" key="1">
    <source>
        <dbReference type="ARBA" id="ARBA00004442"/>
    </source>
</evidence>
<evidence type="ECO:0000313" key="7">
    <source>
        <dbReference type="Proteomes" id="UP000532373"/>
    </source>
</evidence>
<proteinExistence type="inferred from homology"/>
<keyword evidence="3" id="KW-0732">Signal</keyword>
<dbReference type="Proteomes" id="UP000532373">
    <property type="component" value="Unassembled WGS sequence"/>
</dbReference>
<keyword evidence="5" id="KW-0998">Cell outer membrane</keyword>
<dbReference type="PANTHER" id="PTHR38776:SF1">
    <property type="entry name" value="MLTA-INTERACTING PROTEIN-RELATED"/>
    <property type="match status" value="1"/>
</dbReference>
<keyword evidence="4" id="KW-0472">Membrane</keyword>
<dbReference type="AlphaFoldDB" id="A0A8E1WFK4"/>
<sequence length="330" mass="34622">MAVTPPRPQGPQQNLTLLHTGRGLELGWVVSPGSPPGGRGALTSHGFGVRMFAKMGSATIAFRTSLVALAFSSWGCSGALAADTTQQLTAVPDPSRFGRIGEKLAEWHVVAGGGALIQPEYEGSDKFKVTPVPFVSATLFDTLTIDPTGATLAVFERDAFEISARLGYELGRQEDDSDHLRGMGDIDFGATIGAKAAVELGPVELFAQLDKTIGGSEGLVGRVGLEVTQPVSERLILGASASAVVADENHMQAYFGVSAEQATRSGLKRFDAGAGLKRADFSLSATYSINQNWIVRGEAQLGVLVGDAADSPVVMEKLQPAAMLLVGYKF</sequence>
<organism evidence="6 7">
    <name type="scientific">Aminobacter carboxidus</name>
    <dbReference type="NCBI Taxonomy" id="376165"/>
    <lineage>
        <taxon>Bacteria</taxon>
        <taxon>Pseudomonadati</taxon>
        <taxon>Pseudomonadota</taxon>
        <taxon>Alphaproteobacteria</taxon>
        <taxon>Hyphomicrobiales</taxon>
        <taxon>Phyllobacteriaceae</taxon>
        <taxon>Aminobacter</taxon>
    </lineage>
</organism>
<dbReference type="PANTHER" id="PTHR38776">
    <property type="entry name" value="MLTA-INTERACTING PROTEIN-RELATED"/>
    <property type="match status" value="1"/>
</dbReference>
<accession>A0A8E1WFK4</accession>
<reference evidence="6 7" key="1">
    <citation type="submission" date="2020-08" db="EMBL/GenBank/DDBJ databases">
        <title>Genomic Encyclopedia of Type Strains, Phase IV (KMG-IV): sequencing the most valuable type-strain genomes for metagenomic binning, comparative biology and taxonomic classification.</title>
        <authorList>
            <person name="Goeker M."/>
        </authorList>
    </citation>
    <scope>NUCLEOTIDE SEQUENCE [LARGE SCALE GENOMIC DNA]</scope>
    <source>
        <strain evidence="6 7">DSM 17454</strain>
    </source>
</reference>
<evidence type="ECO:0000256" key="4">
    <source>
        <dbReference type="ARBA" id="ARBA00023136"/>
    </source>
</evidence>
<gene>
    <name evidence="6" type="ORF">HNQ96_002496</name>
</gene>